<evidence type="ECO:0000256" key="5">
    <source>
        <dbReference type="ARBA" id="ARBA00022536"/>
    </source>
</evidence>
<keyword evidence="8" id="KW-0106">Calcium</keyword>
<dbReference type="InterPro" id="IPR049883">
    <property type="entry name" value="NOTCH1_EGF-like"/>
</dbReference>
<dbReference type="InterPro" id="IPR050751">
    <property type="entry name" value="ECM_structural_protein"/>
</dbReference>
<dbReference type="GO" id="GO:0005509">
    <property type="term" value="F:calcium ion binding"/>
    <property type="evidence" value="ECO:0007669"/>
    <property type="project" value="InterPro"/>
</dbReference>
<dbReference type="PROSITE" id="PS00010">
    <property type="entry name" value="ASX_HYDROXYL"/>
    <property type="match status" value="1"/>
</dbReference>
<feature type="domain" description="EGF-like" evidence="18">
    <location>
        <begin position="153"/>
        <end position="187"/>
    </location>
</feature>
<keyword evidence="5 16" id="KW-0245">EGF-like domain</keyword>
<dbReference type="SMART" id="SM00179">
    <property type="entry name" value="EGF_CA"/>
    <property type="match status" value="1"/>
</dbReference>
<dbReference type="InterPro" id="IPR006212">
    <property type="entry name" value="Furin_repeat"/>
</dbReference>
<comment type="subcellular location">
    <subcellularLocation>
        <location evidence="2">Membrane</location>
        <topology evidence="2">Multi-pass membrane protein</topology>
    </subcellularLocation>
</comment>
<feature type="disulfide bond" evidence="16">
    <location>
        <begin position="177"/>
        <end position="186"/>
    </location>
</feature>
<dbReference type="PANTHER" id="PTHR24034">
    <property type="entry name" value="EGF-LIKE DOMAIN-CONTAINING PROTEIN"/>
    <property type="match status" value="1"/>
</dbReference>
<feature type="chain" id="PRO_5036221312" description="protein disulfide-isomerase" evidence="17">
    <location>
        <begin position="22"/>
        <end position="299"/>
    </location>
</feature>
<keyword evidence="17" id="KW-0732">Signal</keyword>
<organism evidence="19 20">
    <name type="scientific">Bursaphelenchus okinawaensis</name>
    <dbReference type="NCBI Taxonomy" id="465554"/>
    <lineage>
        <taxon>Eukaryota</taxon>
        <taxon>Metazoa</taxon>
        <taxon>Ecdysozoa</taxon>
        <taxon>Nematoda</taxon>
        <taxon>Chromadorea</taxon>
        <taxon>Rhabditida</taxon>
        <taxon>Tylenchina</taxon>
        <taxon>Tylenchomorpha</taxon>
        <taxon>Aphelenchoidea</taxon>
        <taxon>Aphelenchoididae</taxon>
        <taxon>Bursaphelenchus</taxon>
    </lineage>
</organism>
<dbReference type="SUPFAM" id="SSF57196">
    <property type="entry name" value="EGF/Laminin"/>
    <property type="match status" value="1"/>
</dbReference>
<keyword evidence="10" id="KW-0472">Membrane</keyword>
<comment type="caution">
    <text evidence="19">The sequence shown here is derived from an EMBL/GenBank/DDBJ whole genome shotgun (WGS) entry which is preliminary data.</text>
</comment>
<dbReference type="AlphaFoldDB" id="A0A811L3Z9"/>
<dbReference type="SMART" id="SM00261">
    <property type="entry name" value="FU"/>
    <property type="match status" value="1"/>
</dbReference>
<comment type="catalytic activity">
    <reaction evidence="1">
        <text>Catalyzes the rearrangement of -S-S- bonds in proteins.</text>
        <dbReference type="EC" id="5.3.4.1"/>
    </reaction>
</comment>
<gene>
    <name evidence="19" type="ORF">BOKJ2_LOCUS9686</name>
</gene>
<evidence type="ECO:0000256" key="6">
    <source>
        <dbReference type="ARBA" id="ARBA00022692"/>
    </source>
</evidence>
<dbReference type="OrthoDB" id="19903at2759"/>
<evidence type="ECO:0000256" key="8">
    <source>
        <dbReference type="ARBA" id="ARBA00022837"/>
    </source>
</evidence>
<evidence type="ECO:0000259" key="18">
    <source>
        <dbReference type="PROSITE" id="PS50026"/>
    </source>
</evidence>
<evidence type="ECO:0000256" key="11">
    <source>
        <dbReference type="ARBA" id="ARBA00023157"/>
    </source>
</evidence>
<dbReference type="Pfam" id="PF07645">
    <property type="entry name" value="EGF_CA"/>
    <property type="match status" value="1"/>
</dbReference>
<dbReference type="EMBL" id="CAJFDH010000004">
    <property type="protein sequence ID" value="CAD5221920.1"/>
    <property type="molecule type" value="Genomic_DNA"/>
</dbReference>
<dbReference type="Proteomes" id="UP000783686">
    <property type="component" value="Unassembled WGS sequence"/>
</dbReference>
<keyword evidence="6" id="KW-0812">Transmembrane</keyword>
<dbReference type="SMART" id="SM00181">
    <property type="entry name" value="EGF"/>
    <property type="match status" value="2"/>
</dbReference>
<reference evidence="19" key="1">
    <citation type="submission" date="2020-09" db="EMBL/GenBank/DDBJ databases">
        <authorList>
            <person name="Kikuchi T."/>
        </authorList>
    </citation>
    <scope>NUCLEOTIDE SEQUENCE</scope>
    <source>
        <strain evidence="19">SH1</strain>
    </source>
</reference>
<keyword evidence="13" id="KW-0676">Redox-active center</keyword>
<name>A0A811L3Z9_9BILA</name>
<keyword evidence="20" id="KW-1185">Reference proteome</keyword>
<comment type="function">
    <text evidence="14">Protein disulfide isomerase. Promotes the localization of acetylcholine receptors (AChRs) to the plasma membrane.</text>
</comment>
<dbReference type="InterPro" id="IPR000152">
    <property type="entry name" value="EGF-type_Asp/Asn_hydroxyl_site"/>
</dbReference>
<evidence type="ECO:0000256" key="7">
    <source>
        <dbReference type="ARBA" id="ARBA00022737"/>
    </source>
</evidence>
<comment type="similarity">
    <text evidence="3">Belongs to the CRELD family.</text>
</comment>
<evidence type="ECO:0000256" key="4">
    <source>
        <dbReference type="ARBA" id="ARBA00012723"/>
    </source>
</evidence>
<accession>A0A811L3Z9</accession>
<comment type="caution">
    <text evidence="16">Lacks conserved residue(s) required for the propagation of feature annotation.</text>
</comment>
<dbReference type="PANTHER" id="PTHR24034:SF148">
    <property type="entry name" value="RE58433P"/>
    <property type="match status" value="1"/>
</dbReference>
<dbReference type="Pfam" id="PF11938">
    <property type="entry name" value="DUF3456"/>
    <property type="match status" value="2"/>
</dbReference>
<evidence type="ECO:0000256" key="10">
    <source>
        <dbReference type="ARBA" id="ARBA00023136"/>
    </source>
</evidence>
<dbReference type="PROSITE" id="PS01248">
    <property type="entry name" value="EGF_LAM_1"/>
    <property type="match status" value="1"/>
</dbReference>
<dbReference type="PROSITE" id="PS01187">
    <property type="entry name" value="EGF_CA"/>
    <property type="match status" value="1"/>
</dbReference>
<dbReference type="InterPro" id="IPR018097">
    <property type="entry name" value="EGF_Ca-bd_CS"/>
</dbReference>
<feature type="signal peptide" evidence="17">
    <location>
        <begin position="1"/>
        <end position="21"/>
    </location>
</feature>
<evidence type="ECO:0000256" key="16">
    <source>
        <dbReference type="PROSITE-ProRule" id="PRU00076"/>
    </source>
</evidence>
<evidence type="ECO:0000256" key="17">
    <source>
        <dbReference type="SAM" id="SignalP"/>
    </source>
</evidence>
<evidence type="ECO:0000256" key="9">
    <source>
        <dbReference type="ARBA" id="ARBA00022989"/>
    </source>
</evidence>
<dbReference type="InterPro" id="IPR000742">
    <property type="entry name" value="EGF"/>
</dbReference>
<evidence type="ECO:0000256" key="1">
    <source>
        <dbReference type="ARBA" id="ARBA00001182"/>
    </source>
</evidence>
<evidence type="ECO:0000256" key="13">
    <source>
        <dbReference type="ARBA" id="ARBA00023284"/>
    </source>
</evidence>
<proteinExistence type="inferred from homology"/>
<dbReference type="GO" id="GO:0003756">
    <property type="term" value="F:protein disulfide isomerase activity"/>
    <property type="evidence" value="ECO:0007669"/>
    <property type="project" value="UniProtKB-EC"/>
</dbReference>
<dbReference type="GO" id="GO:0016020">
    <property type="term" value="C:membrane"/>
    <property type="evidence" value="ECO:0007669"/>
    <property type="project" value="UniProtKB-SubCell"/>
</dbReference>
<dbReference type="EC" id="5.3.4.1" evidence="4"/>
<evidence type="ECO:0000256" key="15">
    <source>
        <dbReference type="ARBA" id="ARBA00049822"/>
    </source>
</evidence>
<dbReference type="PROSITE" id="PS50026">
    <property type="entry name" value="EGF_3"/>
    <property type="match status" value="2"/>
</dbReference>
<dbReference type="InterPro" id="IPR002049">
    <property type="entry name" value="LE_dom"/>
</dbReference>
<dbReference type="Gene3D" id="2.10.25.10">
    <property type="entry name" value="Laminin"/>
    <property type="match status" value="1"/>
</dbReference>
<protein>
    <recommendedName>
        <fullName evidence="4">protein disulfide-isomerase</fullName>
        <ecNumber evidence="4">5.3.4.1</ecNumber>
    </recommendedName>
    <alternativeName>
        <fullName evidence="15">Cysteine-rich with EGF-like domain protein 1</fullName>
    </alternativeName>
</protein>
<evidence type="ECO:0000256" key="14">
    <source>
        <dbReference type="ARBA" id="ARBA00049626"/>
    </source>
</evidence>
<dbReference type="FunFam" id="2.10.25.10:FF:000139">
    <property type="entry name" value="Fibulin-1"/>
    <property type="match status" value="1"/>
</dbReference>
<sequence>MVYLLVLVVTAFLVLGNAAKADDPCGYCKFMVETFKSGLKKTENQHFAGGNTDWEERKLGKFKTSETRFVEIMEYVCHKEHLESLEEFSDLKELKFRCNNMAEDSEEVLEKWFFKHQESDPDLFDFVCINELKKCCPQGHFGHNCSPCPGSLKGLTCFKRGKCSGDGTRQGTGKCECQKGYAGVRCSTCDAHFYEFSKNDTAIECAACFDGCATSCTTSGPLGCTACRTGYKMVENEGCVDVDECSDNGEQLCDKLNEICVNTPGSYNCECKDGYKRDFDSDECILDVNDPGELGNDEL</sequence>
<dbReference type="EMBL" id="CAJFCW020000004">
    <property type="protein sequence ID" value="CAG9115666.1"/>
    <property type="molecule type" value="Genomic_DNA"/>
</dbReference>
<evidence type="ECO:0000256" key="3">
    <source>
        <dbReference type="ARBA" id="ARBA00005897"/>
    </source>
</evidence>
<keyword evidence="7" id="KW-0677">Repeat</keyword>
<dbReference type="InterPro" id="IPR021852">
    <property type="entry name" value="DUF3456"/>
</dbReference>
<feature type="domain" description="EGF-like" evidence="18">
    <location>
        <begin position="241"/>
        <end position="281"/>
    </location>
</feature>
<evidence type="ECO:0000313" key="20">
    <source>
        <dbReference type="Proteomes" id="UP000614601"/>
    </source>
</evidence>
<dbReference type="Proteomes" id="UP000614601">
    <property type="component" value="Unassembled WGS sequence"/>
</dbReference>
<evidence type="ECO:0000313" key="19">
    <source>
        <dbReference type="EMBL" id="CAD5221920.1"/>
    </source>
</evidence>
<evidence type="ECO:0000256" key="12">
    <source>
        <dbReference type="ARBA" id="ARBA00023235"/>
    </source>
</evidence>
<dbReference type="InterPro" id="IPR001881">
    <property type="entry name" value="EGF-like_Ca-bd_dom"/>
</dbReference>
<keyword evidence="11 16" id="KW-1015">Disulfide bond</keyword>
<keyword evidence="9" id="KW-1133">Transmembrane helix</keyword>
<dbReference type="PROSITE" id="PS00022">
    <property type="entry name" value="EGF_1"/>
    <property type="match status" value="1"/>
</dbReference>
<keyword evidence="12" id="KW-0413">Isomerase</keyword>
<evidence type="ECO:0000256" key="2">
    <source>
        <dbReference type="ARBA" id="ARBA00004141"/>
    </source>
</evidence>